<keyword evidence="1" id="KW-0472">Membrane</keyword>
<feature type="transmembrane region" description="Helical" evidence="1">
    <location>
        <begin position="262"/>
        <end position="281"/>
    </location>
</feature>
<feature type="transmembrane region" description="Helical" evidence="1">
    <location>
        <begin position="97"/>
        <end position="116"/>
    </location>
</feature>
<feature type="transmembrane region" description="Helical" evidence="1">
    <location>
        <begin position="12"/>
        <end position="36"/>
    </location>
</feature>
<feature type="transmembrane region" description="Helical" evidence="1">
    <location>
        <begin position="172"/>
        <end position="189"/>
    </location>
</feature>
<reference evidence="2 3" key="1">
    <citation type="journal article" date="2013" name="Int. J. Syst. Evol. Microbiol.">
        <title>Aquimarina gracilis sp. nov., isolated from the gut microflora of a mussel, Mytilus coruscus, and emended description of Aquimarina spongiae.</title>
        <authorList>
            <person name="Park S.C."/>
            <person name="Choe H.N."/>
            <person name="Baik K.S."/>
            <person name="Seong C.N."/>
        </authorList>
    </citation>
    <scope>NUCLEOTIDE SEQUENCE [LARGE SCALE GENOMIC DNA]</scope>
    <source>
        <strain evidence="2 3">PSC32</strain>
    </source>
</reference>
<name>A0ABU5ZXV3_9FLAO</name>
<evidence type="ECO:0000313" key="2">
    <source>
        <dbReference type="EMBL" id="MEB3346686.1"/>
    </source>
</evidence>
<feature type="transmembrane region" description="Helical" evidence="1">
    <location>
        <begin position="151"/>
        <end position="167"/>
    </location>
</feature>
<proteinExistence type="predicted"/>
<accession>A0ABU5ZXV3</accession>
<evidence type="ECO:0000313" key="3">
    <source>
        <dbReference type="Proteomes" id="UP001327027"/>
    </source>
</evidence>
<feature type="transmembrane region" description="Helical" evidence="1">
    <location>
        <begin position="128"/>
        <end position="145"/>
    </location>
</feature>
<sequence>MKRGFPKNMRHNLYRILPMLFMTPSIVLGVFTMYYHNVSSSIWLQNLAGLIMVSIFSYFILSHHKLPKTNSSIVILLSILLLTLTFIHSGTGNVHRYLSIGIISLNIGSIVLPILLIELEKIVRLKNWWLIVLLTLGVITILFFQPDASKVTAFSIAALFFLSKHVMKKIQYVVLSLPVLMSILSWFFLDELPPVDYVEGILSMTWEMGIVLFILAVLSLIVLPLPFFLFKTRINQSISISLGIYFSIVLLSTIFGNFPVPLLGYGISPIIGYTIAITWLIKNSELKKTIHEE</sequence>
<feature type="transmembrane region" description="Helical" evidence="1">
    <location>
        <begin position="42"/>
        <end position="61"/>
    </location>
</feature>
<keyword evidence="1" id="KW-1133">Transmembrane helix</keyword>
<feature type="transmembrane region" description="Helical" evidence="1">
    <location>
        <begin position="237"/>
        <end position="256"/>
    </location>
</feature>
<dbReference type="RefSeq" id="WP_324180712.1">
    <property type="nucleotide sequence ID" value="NZ_BAABAW010000006.1"/>
</dbReference>
<feature type="transmembrane region" description="Helical" evidence="1">
    <location>
        <begin position="73"/>
        <end position="91"/>
    </location>
</feature>
<comment type="caution">
    <text evidence="2">The sequence shown here is derived from an EMBL/GenBank/DDBJ whole genome shotgun (WGS) entry which is preliminary data.</text>
</comment>
<keyword evidence="3" id="KW-1185">Reference proteome</keyword>
<feature type="transmembrane region" description="Helical" evidence="1">
    <location>
        <begin position="209"/>
        <end position="230"/>
    </location>
</feature>
<organism evidence="2 3">
    <name type="scientific">Aquimarina gracilis</name>
    <dbReference type="NCBI Taxonomy" id="874422"/>
    <lineage>
        <taxon>Bacteria</taxon>
        <taxon>Pseudomonadati</taxon>
        <taxon>Bacteroidota</taxon>
        <taxon>Flavobacteriia</taxon>
        <taxon>Flavobacteriales</taxon>
        <taxon>Flavobacteriaceae</taxon>
        <taxon>Aquimarina</taxon>
    </lineage>
</organism>
<evidence type="ECO:0000256" key="1">
    <source>
        <dbReference type="SAM" id="Phobius"/>
    </source>
</evidence>
<keyword evidence="1" id="KW-0812">Transmembrane</keyword>
<dbReference type="Proteomes" id="UP001327027">
    <property type="component" value="Unassembled WGS sequence"/>
</dbReference>
<dbReference type="EMBL" id="JAYKLX010000006">
    <property type="protein sequence ID" value="MEB3346686.1"/>
    <property type="molecule type" value="Genomic_DNA"/>
</dbReference>
<gene>
    <name evidence="2" type="ORF">U6A24_14505</name>
</gene>
<protein>
    <submittedName>
        <fullName evidence="2">Uncharacterized protein</fullName>
    </submittedName>
</protein>